<dbReference type="Pfam" id="PF04367">
    <property type="entry name" value="DUF502"/>
    <property type="match status" value="1"/>
</dbReference>
<organism evidence="2">
    <name type="scientific">hot springs metagenome</name>
    <dbReference type="NCBI Taxonomy" id="433727"/>
    <lineage>
        <taxon>unclassified sequences</taxon>
        <taxon>metagenomes</taxon>
        <taxon>ecological metagenomes</taxon>
    </lineage>
</organism>
<evidence type="ECO:0000256" key="1">
    <source>
        <dbReference type="SAM" id="Phobius"/>
    </source>
</evidence>
<sequence>MVESIHITFKRKFLAGLIVTIPAVITIFVLVGIFKFVDGILGPFFDFFLGEHIAGLGFISAVIIIFLIGIISTNVFGKKVLGVIEKIFLNIPVFKSIYTAIKQLVDAFSPENKSSFKKFVIVEYPRPGAYAFGFLTKECVVESHKKEIPLKAVYIPTNNLYLGEIVLLDDKSITYTDISIEEGIKIILSGGIAAPSKIPVTTGESGK</sequence>
<keyword evidence="1" id="KW-0812">Transmembrane</keyword>
<dbReference type="EMBL" id="BLAB01000001">
    <property type="protein sequence ID" value="GER92591.1"/>
    <property type="molecule type" value="Genomic_DNA"/>
</dbReference>
<feature type="transmembrane region" description="Helical" evidence="1">
    <location>
        <begin position="53"/>
        <end position="76"/>
    </location>
</feature>
<dbReference type="PANTHER" id="PTHR31876">
    <property type="entry name" value="COV-LIKE PROTEIN 1"/>
    <property type="match status" value="1"/>
</dbReference>
<reference evidence="2" key="1">
    <citation type="submission" date="2019-10" db="EMBL/GenBank/DDBJ databases">
        <title>Metagenomic sequencing of thiosulfate-disproportionating enrichment culture.</title>
        <authorList>
            <person name="Umezawa K."/>
            <person name="Kojima H."/>
            <person name="Fukui M."/>
        </authorList>
    </citation>
    <scope>NUCLEOTIDE SEQUENCE</scope>
    <source>
        <strain evidence="2">45J</strain>
    </source>
</reference>
<protein>
    <submittedName>
        <fullName evidence="2">DUF502 domain-containing protein</fullName>
    </submittedName>
</protein>
<proteinExistence type="predicted"/>
<feature type="transmembrane region" description="Helical" evidence="1">
    <location>
        <begin position="12"/>
        <end position="33"/>
    </location>
</feature>
<keyword evidence="1" id="KW-0472">Membrane</keyword>
<dbReference type="AlphaFoldDB" id="A0A5J4L1C3"/>
<keyword evidence="1" id="KW-1133">Transmembrane helix</keyword>
<gene>
    <name evidence="2" type="ORF">A45J_0309</name>
</gene>
<dbReference type="PANTHER" id="PTHR31876:SF26">
    <property type="entry name" value="PROTEIN LIKE COV 2"/>
    <property type="match status" value="1"/>
</dbReference>
<dbReference type="InterPro" id="IPR007462">
    <property type="entry name" value="COV1-like"/>
</dbReference>
<comment type="caution">
    <text evidence="2">The sequence shown here is derived from an EMBL/GenBank/DDBJ whole genome shotgun (WGS) entry which is preliminary data.</text>
</comment>
<evidence type="ECO:0000313" key="2">
    <source>
        <dbReference type="EMBL" id="GER92591.1"/>
    </source>
</evidence>
<accession>A0A5J4L1C3</accession>
<name>A0A5J4L1C3_9ZZZZ</name>